<keyword evidence="3" id="KW-1185">Reference proteome</keyword>
<evidence type="ECO:0008006" key="4">
    <source>
        <dbReference type="Google" id="ProtNLM"/>
    </source>
</evidence>
<proteinExistence type="predicted"/>
<name>A0ABY6I1Q2_STRPE</name>
<dbReference type="EMBL" id="CP107567">
    <property type="protein sequence ID" value="UYQ60225.1"/>
    <property type="molecule type" value="Genomic_DNA"/>
</dbReference>
<organism evidence="2 3">
    <name type="scientific">Streptomyces peucetius</name>
    <dbReference type="NCBI Taxonomy" id="1950"/>
    <lineage>
        <taxon>Bacteria</taxon>
        <taxon>Bacillati</taxon>
        <taxon>Actinomycetota</taxon>
        <taxon>Actinomycetes</taxon>
        <taxon>Kitasatosporales</taxon>
        <taxon>Streptomycetaceae</taxon>
        <taxon>Streptomyces</taxon>
    </lineage>
</organism>
<protein>
    <recommendedName>
        <fullName evidence="4">DUF2892 domain-containing protein</fullName>
    </recommendedName>
</protein>
<evidence type="ECO:0000256" key="1">
    <source>
        <dbReference type="SAM" id="Phobius"/>
    </source>
</evidence>
<evidence type="ECO:0000313" key="2">
    <source>
        <dbReference type="EMBL" id="UYQ60225.1"/>
    </source>
</evidence>
<reference evidence="2" key="1">
    <citation type="submission" date="2022-10" db="EMBL/GenBank/DDBJ databases">
        <title>Cytochrome P450 Catalyzes Benzene Ring Formation in the Biosynthesis of Trialkyl-Substituted Aromatic Polyketides.</title>
        <authorList>
            <person name="Zhao E."/>
            <person name="Ge H."/>
        </authorList>
    </citation>
    <scope>NUCLEOTIDE SEQUENCE</scope>
    <source>
        <strain evidence="2">NA0869</strain>
    </source>
</reference>
<feature type="transmembrane region" description="Helical" evidence="1">
    <location>
        <begin position="12"/>
        <end position="31"/>
    </location>
</feature>
<gene>
    <name evidence="2" type="ORF">OGH68_01185</name>
</gene>
<keyword evidence="1" id="KW-0812">Transmembrane</keyword>
<dbReference type="Proteomes" id="UP001163878">
    <property type="component" value="Chromosome"/>
</dbReference>
<keyword evidence="1" id="KW-0472">Membrane</keyword>
<evidence type="ECO:0000313" key="3">
    <source>
        <dbReference type="Proteomes" id="UP001163878"/>
    </source>
</evidence>
<keyword evidence="1" id="KW-1133">Transmembrane helix</keyword>
<dbReference type="RefSeq" id="WP_264241372.1">
    <property type="nucleotide sequence ID" value="NZ_CP107567.1"/>
</dbReference>
<sequence>MTTADNDRGVRRVVHALTLTATVLVVCGFLTHSVWLLGAGGWMVIVGFLIELVYRPGRPPGGA</sequence>
<accession>A0ABY6I1Q2</accession>